<organism evidence="2 3">
    <name type="scientific">Vermiconidia calcicola</name>
    <dbReference type="NCBI Taxonomy" id="1690605"/>
    <lineage>
        <taxon>Eukaryota</taxon>
        <taxon>Fungi</taxon>
        <taxon>Dikarya</taxon>
        <taxon>Ascomycota</taxon>
        <taxon>Pezizomycotina</taxon>
        <taxon>Dothideomycetes</taxon>
        <taxon>Dothideomycetidae</taxon>
        <taxon>Mycosphaerellales</taxon>
        <taxon>Extremaceae</taxon>
        <taxon>Vermiconidia</taxon>
    </lineage>
</organism>
<dbReference type="PANTHER" id="PTHR40624">
    <property type="entry name" value="BIOSYNTHESIS MONOOXYGENASE, PUTATIVE (AFU_ORTHOLOGUE AFUA_1G12025)-RELATED"/>
    <property type="match status" value="1"/>
</dbReference>
<gene>
    <name evidence="2" type="ORF">LTR25_000259</name>
</gene>
<dbReference type="InterPro" id="IPR007138">
    <property type="entry name" value="ABM_dom"/>
</dbReference>
<evidence type="ECO:0000313" key="2">
    <source>
        <dbReference type="EMBL" id="KAK5545252.1"/>
    </source>
</evidence>
<dbReference type="Gene3D" id="3.30.70.100">
    <property type="match status" value="1"/>
</dbReference>
<comment type="caution">
    <text evidence="2">The sequence shown here is derived from an EMBL/GenBank/DDBJ whole genome shotgun (WGS) entry which is preliminary data.</text>
</comment>
<keyword evidence="3" id="KW-1185">Reference proteome</keyword>
<sequence length="240" mass="26680">MGSDDQKTACLTLLHPKSGQEKDKVLHTLVSKTSFFRLAEAECLTCTYFTPATRKGANLGMVPSSEKDTMIGLMQIFTKPKAVTEAEQYFKLSDVAANSEDRTKWFPSAGFVARKGEQETPKAKIVMLAKFICKEGQGMREKLVDVLGKFCDWVEENEPTTLTYCVMTRPEAPDEVLMFERYKDLPGLGVHGKSKQFKDMFKATGPFVQGRKTILSEWEELDGSFVSSRPGGAGVPKAKL</sequence>
<dbReference type="EMBL" id="JAXLQG010000001">
    <property type="protein sequence ID" value="KAK5545252.1"/>
    <property type="molecule type" value="Genomic_DNA"/>
</dbReference>
<dbReference type="SUPFAM" id="SSF54909">
    <property type="entry name" value="Dimeric alpha+beta barrel"/>
    <property type="match status" value="1"/>
</dbReference>
<dbReference type="InterPro" id="IPR011008">
    <property type="entry name" value="Dimeric_a/b-barrel"/>
</dbReference>
<dbReference type="Pfam" id="PF03992">
    <property type="entry name" value="ABM"/>
    <property type="match status" value="1"/>
</dbReference>
<accession>A0AAV9QL65</accession>
<dbReference type="PROSITE" id="PS51725">
    <property type="entry name" value="ABM"/>
    <property type="match status" value="1"/>
</dbReference>
<evidence type="ECO:0000313" key="3">
    <source>
        <dbReference type="Proteomes" id="UP001345827"/>
    </source>
</evidence>
<dbReference type="AlphaFoldDB" id="A0AAV9QL65"/>
<proteinExistence type="predicted"/>
<evidence type="ECO:0000259" key="1">
    <source>
        <dbReference type="PROSITE" id="PS51725"/>
    </source>
</evidence>
<name>A0AAV9QL65_9PEZI</name>
<reference evidence="2 3" key="1">
    <citation type="submission" date="2023-06" db="EMBL/GenBank/DDBJ databases">
        <title>Black Yeasts Isolated from many extreme environments.</title>
        <authorList>
            <person name="Coleine C."/>
            <person name="Stajich J.E."/>
            <person name="Selbmann L."/>
        </authorList>
    </citation>
    <scope>NUCLEOTIDE SEQUENCE [LARGE SCALE GENOMIC DNA]</scope>
    <source>
        <strain evidence="2 3">CCFEE 5887</strain>
    </source>
</reference>
<protein>
    <recommendedName>
        <fullName evidence="1">ABM domain-containing protein</fullName>
    </recommendedName>
</protein>
<dbReference type="Proteomes" id="UP001345827">
    <property type="component" value="Unassembled WGS sequence"/>
</dbReference>
<feature type="domain" description="ABM" evidence="1">
    <location>
        <begin position="125"/>
        <end position="218"/>
    </location>
</feature>
<dbReference type="PANTHER" id="PTHR40624:SF1">
    <property type="entry name" value="BIOSYNTHESIS MONOOXYGENASE, PUTATIVE (AFU_ORTHOLOGUE AFUA_1G12025)-RELATED"/>
    <property type="match status" value="1"/>
</dbReference>